<keyword evidence="2" id="KW-1133">Transmembrane helix</keyword>
<comment type="caution">
    <text evidence="3">The sequence shown here is derived from an EMBL/GenBank/DDBJ whole genome shotgun (WGS) entry which is preliminary data.</text>
</comment>
<evidence type="ECO:0000313" key="4">
    <source>
        <dbReference type="Proteomes" id="UP000663831"/>
    </source>
</evidence>
<evidence type="ECO:0000313" key="3">
    <source>
        <dbReference type="EMBL" id="CAE6426118.1"/>
    </source>
</evidence>
<feature type="compositionally biased region" description="Polar residues" evidence="1">
    <location>
        <begin position="321"/>
        <end position="352"/>
    </location>
</feature>
<feature type="transmembrane region" description="Helical" evidence="2">
    <location>
        <begin position="111"/>
        <end position="138"/>
    </location>
</feature>
<dbReference type="Proteomes" id="UP000663831">
    <property type="component" value="Unassembled WGS sequence"/>
</dbReference>
<feature type="compositionally biased region" description="Low complexity" evidence="1">
    <location>
        <begin position="186"/>
        <end position="197"/>
    </location>
</feature>
<feature type="region of interest" description="Disordered" evidence="1">
    <location>
        <begin position="179"/>
        <end position="218"/>
    </location>
</feature>
<protein>
    <submittedName>
        <fullName evidence="3">Uncharacterized protein</fullName>
    </submittedName>
</protein>
<evidence type="ECO:0000256" key="1">
    <source>
        <dbReference type="SAM" id="MobiDB-lite"/>
    </source>
</evidence>
<accession>A0A8H2XG70</accession>
<reference evidence="3" key="1">
    <citation type="submission" date="2021-01" db="EMBL/GenBank/DDBJ databases">
        <authorList>
            <person name="Kaushik A."/>
        </authorList>
    </citation>
    <scope>NUCLEOTIDE SEQUENCE</scope>
    <source>
        <strain evidence="3">AG3-1AP</strain>
    </source>
</reference>
<dbReference type="EMBL" id="CAJMWV010001078">
    <property type="protein sequence ID" value="CAE6426118.1"/>
    <property type="molecule type" value="Genomic_DNA"/>
</dbReference>
<name>A0A8H2XG70_9AGAM</name>
<organism evidence="3 4">
    <name type="scientific">Rhizoctonia solani</name>
    <dbReference type="NCBI Taxonomy" id="456999"/>
    <lineage>
        <taxon>Eukaryota</taxon>
        <taxon>Fungi</taxon>
        <taxon>Dikarya</taxon>
        <taxon>Basidiomycota</taxon>
        <taxon>Agaricomycotina</taxon>
        <taxon>Agaricomycetes</taxon>
        <taxon>Cantharellales</taxon>
        <taxon>Ceratobasidiaceae</taxon>
        <taxon>Rhizoctonia</taxon>
    </lineage>
</organism>
<dbReference type="AlphaFoldDB" id="A0A8H2XG70"/>
<sequence>MSFPSELASPLPTPVRAPSKRQFPNPNGPPPTAGPGGVATASQTSAAASYTASLVPVATTATLSSVNTRSLVFDPSVTTVVDSQSATPTNSTGASTDQSIIDKLFTPNGGLFTVGIIILSLAALALITCAIVTIRCTLRNRRRSRMRSRAQSFTEKNVARRPISSDRVSEFWSAGANQSIRERTMSGDSAAGGIDSSRNGQYPPPPRPVRSGETEADLRAPGRIHFTPSVMMSDRTGLSMDVQHGSARTSGANMDTDLPNPLSTNSAVATTNSGIPEQSGRRGSAATYALDQDPFAASPIISMPPTVKPLTITRAKPSHNVYNSPHTLNNSSSQFAANFDSSPSNTTASPSETAALGSSFGSTNMLGLTSSPSSTPYVPANTTVPLEIPTSAARYESGRDTIMSDPFAYDNMMRSRAPTLGGASFAAPFPSPGVTWTNVNSGVASPPALHIARASPGIQTALPSPYLSPSPLLGSSATPPAIQVPLLSGSLQHDVTQALSEFQRRMSASTVATRFSQQTEYQYRAPLGTVSDEERSFGYFMHGSPGGPKRSLPFVPRLNGSAPQAPESLQMLPTRTHSRAPEYGSPVYSSTTSVFDTYYQVPENSRSRSGTRS</sequence>
<gene>
    <name evidence="3" type="ORF">RDB_LOCUS38239</name>
</gene>
<keyword evidence="2" id="KW-0812">Transmembrane</keyword>
<proteinExistence type="predicted"/>
<keyword evidence="2" id="KW-0472">Membrane</keyword>
<feature type="region of interest" description="Disordered" evidence="1">
    <location>
        <begin position="321"/>
        <end position="356"/>
    </location>
</feature>
<evidence type="ECO:0000256" key="2">
    <source>
        <dbReference type="SAM" id="Phobius"/>
    </source>
</evidence>
<feature type="region of interest" description="Disordered" evidence="1">
    <location>
        <begin position="1"/>
        <end position="40"/>
    </location>
</feature>